<comment type="caution">
    <text evidence="7">The sequence shown here is derived from an EMBL/GenBank/DDBJ whole genome shotgun (WGS) entry which is preliminary data.</text>
</comment>
<evidence type="ECO:0000256" key="1">
    <source>
        <dbReference type="ARBA" id="ARBA00010759"/>
    </source>
</evidence>
<dbReference type="SUPFAM" id="SSF56420">
    <property type="entry name" value="Peptide deformylase"/>
    <property type="match status" value="1"/>
</dbReference>
<comment type="function">
    <text evidence="6">Removes the formyl group from the N-terminal Met of newly synthesized proteins. Requires at least a dipeptide for an efficient rate of reaction. N-terminal L-methionine is a prerequisite for activity but the enzyme has broad specificity at other positions.</text>
</comment>
<comment type="similarity">
    <text evidence="1 6">Belongs to the polypeptide deformylase family.</text>
</comment>
<evidence type="ECO:0000256" key="2">
    <source>
        <dbReference type="ARBA" id="ARBA00022723"/>
    </source>
</evidence>
<keyword evidence="5 6" id="KW-0408">Iron</keyword>
<dbReference type="PRINTS" id="PR01576">
    <property type="entry name" value="PDEFORMYLASE"/>
</dbReference>
<name>A0ABQ5R8N9_9ACTN</name>
<dbReference type="PANTHER" id="PTHR10458">
    <property type="entry name" value="PEPTIDE DEFORMYLASE"/>
    <property type="match status" value="1"/>
</dbReference>
<keyword evidence="2 6" id="KW-0479">Metal-binding</keyword>
<comment type="catalytic activity">
    <reaction evidence="6">
        <text>N-terminal N-formyl-L-methionyl-[peptide] + H2O = N-terminal L-methionyl-[peptide] + formate</text>
        <dbReference type="Rhea" id="RHEA:24420"/>
        <dbReference type="Rhea" id="RHEA-COMP:10639"/>
        <dbReference type="Rhea" id="RHEA-COMP:10640"/>
        <dbReference type="ChEBI" id="CHEBI:15377"/>
        <dbReference type="ChEBI" id="CHEBI:15740"/>
        <dbReference type="ChEBI" id="CHEBI:49298"/>
        <dbReference type="ChEBI" id="CHEBI:64731"/>
        <dbReference type="EC" id="3.5.1.88"/>
    </reaction>
</comment>
<evidence type="ECO:0000313" key="8">
    <source>
        <dbReference type="Proteomes" id="UP001144280"/>
    </source>
</evidence>
<feature type="binding site" evidence="6">
    <location>
        <position position="89"/>
    </location>
    <ligand>
        <name>Fe cation</name>
        <dbReference type="ChEBI" id="CHEBI:24875"/>
    </ligand>
</feature>
<evidence type="ECO:0000256" key="6">
    <source>
        <dbReference type="HAMAP-Rule" id="MF_00163"/>
    </source>
</evidence>
<proteinExistence type="inferred from homology"/>
<evidence type="ECO:0000256" key="5">
    <source>
        <dbReference type="ARBA" id="ARBA00023004"/>
    </source>
</evidence>
<keyword evidence="3 6" id="KW-0378">Hydrolase</keyword>
<dbReference type="Pfam" id="PF01327">
    <property type="entry name" value="Pep_deformylase"/>
    <property type="match status" value="1"/>
</dbReference>
<dbReference type="RefSeq" id="WP_281903381.1">
    <property type="nucleotide sequence ID" value="NZ_BSDI01000052.1"/>
</dbReference>
<evidence type="ECO:0000313" key="7">
    <source>
        <dbReference type="EMBL" id="GLI01941.1"/>
    </source>
</evidence>
<dbReference type="NCBIfam" id="NF001159">
    <property type="entry name" value="PRK00150.1-3"/>
    <property type="match status" value="1"/>
</dbReference>
<reference evidence="7" key="1">
    <citation type="submission" date="2022-12" db="EMBL/GenBank/DDBJ databases">
        <title>New Phytohabitans aurantiacus sp. RD004123 nov., an actinomycete isolated from soil.</title>
        <authorList>
            <person name="Triningsih D.W."/>
            <person name="Harunari E."/>
            <person name="Igarashi Y."/>
        </authorList>
    </citation>
    <scope>NUCLEOTIDE SEQUENCE</scope>
    <source>
        <strain evidence="7">RD004123</strain>
    </source>
</reference>
<dbReference type="PIRSF" id="PIRSF004749">
    <property type="entry name" value="Pep_def"/>
    <property type="match status" value="1"/>
</dbReference>
<dbReference type="InterPro" id="IPR036821">
    <property type="entry name" value="Peptide_deformylase_sf"/>
</dbReference>
<dbReference type="EMBL" id="BSDI01000052">
    <property type="protein sequence ID" value="GLI01941.1"/>
    <property type="molecule type" value="Genomic_DNA"/>
</dbReference>
<dbReference type="CDD" id="cd00487">
    <property type="entry name" value="Pep_deformylase"/>
    <property type="match status" value="1"/>
</dbReference>
<organism evidence="7 8">
    <name type="scientific">Phytohabitans aurantiacus</name>
    <dbReference type="NCBI Taxonomy" id="3016789"/>
    <lineage>
        <taxon>Bacteria</taxon>
        <taxon>Bacillati</taxon>
        <taxon>Actinomycetota</taxon>
        <taxon>Actinomycetes</taxon>
        <taxon>Micromonosporales</taxon>
        <taxon>Micromonosporaceae</taxon>
    </lineage>
</organism>
<feature type="binding site" evidence="6">
    <location>
        <position position="135"/>
    </location>
    <ligand>
        <name>Fe cation</name>
        <dbReference type="ChEBI" id="CHEBI:24875"/>
    </ligand>
</feature>
<dbReference type="HAMAP" id="MF_00163">
    <property type="entry name" value="Pep_deformylase"/>
    <property type="match status" value="1"/>
</dbReference>
<dbReference type="Proteomes" id="UP001144280">
    <property type="component" value="Unassembled WGS sequence"/>
</dbReference>
<comment type="cofactor">
    <cofactor evidence="6">
        <name>Fe(2+)</name>
        <dbReference type="ChEBI" id="CHEBI:29033"/>
    </cofactor>
    <text evidence="6">Binds 1 Fe(2+) ion.</text>
</comment>
<dbReference type="InterPro" id="IPR023635">
    <property type="entry name" value="Peptide_deformylase"/>
</dbReference>
<gene>
    <name evidence="7" type="primary">def_2</name>
    <name evidence="6" type="synonym">def</name>
    <name evidence="7" type="ORF">Pa4123_72180</name>
</gene>
<accession>A0ABQ5R8N9</accession>
<dbReference type="EC" id="3.5.1.88" evidence="6"/>
<keyword evidence="8" id="KW-1185">Reference proteome</keyword>
<keyword evidence="4 6" id="KW-0648">Protein biosynthesis</keyword>
<dbReference type="NCBIfam" id="TIGR00079">
    <property type="entry name" value="pept_deformyl"/>
    <property type="match status" value="1"/>
</dbReference>
<dbReference type="PANTHER" id="PTHR10458:SF2">
    <property type="entry name" value="PEPTIDE DEFORMYLASE, MITOCHONDRIAL"/>
    <property type="match status" value="1"/>
</dbReference>
<sequence length="184" mass="20318">MTVQPIRLFGDPVLRTPAEPVVDFDVELRKLVADLTDTMREQSGAGLAAPQLGVGLRVFTFDVDDVLGHLINPVLEFPDEEEQDGQEGCLSIPGLYFDTKRRMNAIAKGFNEYGDPVQIVGTGMMARCVQHETDHLDGVLFLDRLDASRRKEAMKAIRQAEWYDPAAPPAVKVSPHTSPFGLGR</sequence>
<evidence type="ECO:0000256" key="4">
    <source>
        <dbReference type="ARBA" id="ARBA00022917"/>
    </source>
</evidence>
<feature type="active site" evidence="6">
    <location>
        <position position="132"/>
    </location>
</feature>
<protein>
    <recommendedName>
        <fullName evidence="6">Peptide deformylase</fullName>
        <shortName evidence="6">PDF</shortName>
        <ecNumber evidence="6">3.5.1.88</ecNumber>
    </recommendedName>
    <alternativeName>
        <fullName evidence="6">Polypeptide deformylase</fullName>
    </alternativeName>
</protein>
<dbReference type="Gene3D" id="3.90.45.10">
    <property type="entry name" value="Peptide deformylase"/>
    <property type="match status" value="1"/>
</dbReference>
<evidence type="ECO:0000256" key="3">
    <source>
        <dbReference type="ARBA" id="ARBA00022801"/>
    </source>
</evidence>
<feature type="binding site" evidence="6">
    <location>
        <position position="131"/>
    </location>
    <ligand>
        <name>Fe cation</name>
        <dbReference type="ChEBI" id="CHEBI:24875"/>
    </ligand>
</feature>